<keyword evidence="4" id="KW-0732">Signal</keyword>
<comment type="pathway">
    <text evidence="1">Protein modification; protein ubiquitination.</text>
</comment>
<feature type="signal peptide" evidence="4">
    <location>
        <begin position="1"/>
        <end position="26"/>
    </location>
</feature>
<dbReference type="EMBL" id="CP022115">
    <property type="protein sequence ID" value="ASJ24346.1"/>
    <property type="molecule type" value="Genomic_DNA"/>
</dbReference>
<reference evidence="7" key="1">
    <citation type="submission" date="2017-06" db="EMBL/GenBank/DDBJ databases">
        <title>Whole genome sequence of Laribacter hongkongensis LHGZ1.</title>
        <authorList>
            <person name="Chen D."/>
            <person name="Wu H."/>
            <person name="Chen J."/>
        </authorList>
    </citation>
    <scope>NUCLEOTIDE SEQUENCE [LARGE SCALE GENOMIC DNA]</scope>
    <source>
        <strain evidence="7">LHGZ1</strain>
    </source>
</reference>
<evidence type="ECO:0000256" key="4">
    <source>
        <dbReference type="SAM" id="SignalP"/>
    </source>
</evidence>
<evidence type="ECO:0000256" key="3">
    <source>
        <dbReference type="ARBA" id="ARBA00022786"/>
    </source>
</evidence>
<dbReference type="InterPro" id="IPR022441">
    <property type="entry name" value="Para_beta_helix_rpt-2"/>
</dbReference>
<feature type="chain" id="PRO_5012806346" evidence="4">
    <location>
        <begin position="27"/>
        <end position="428"/>
    </location>
</feature>
<dbReference type="Proteomes" id="UP000197424">
    <property type="component" value="Chromosome"/>
</dbReference>
<keyword evidence="2" id="KW-0677">Repeat</keyword>
<dbReference type="Gene3D" id="2.160.20.10">
    <property type="entry name" value="Single-stranded right-handed beta-helix, Pectin lyase-like"/>
    <property type="match status" value="2"/>
</dbReference>
<dbReference type="InterPro" id="IPR007742">
    <property type="entry name" value="NosD_dom"/>
</dbReference>
<dbReference type="SMART" id="SM00710">
    <property type="entry name" value="PbH1"/>
    <property type="match status" value="9"/>
</dbReference>
<evidence type="ECO:0000259" key="5">
    <source>
        <dbReference type="SMART" id="SM00722"/>
    </source>
</evidence>
<accession>A0A248LJ04</accession>
<evidence type="ECO:0000256" key="1">
    <source>
        <dbReference type="ARBA" id="ARBA00004906"/>
    </source>
</evidence>
<dbReference type="InterPro" id="IPR026464">
    <property type="entry name" value="NosD_copper_fam"/>
</dbReference>
<dbReference type="NCBIfam" id="TIGR03804">
    <property type="entry name" value="para_beta_helix"/>
    <property type="match status" value="3"/>
</dbReference>
<sequence>MSCPPLFPLPGWFALLLAGPAASAVAADWSITPAMNLDAAIAHAAPGDTLRLAPGIYPANLQINKPLTLTAADPAHRPTLTGSNQHDVIRVNAPDVTLDGLIIRDSGGDLGAQNAGVYLAPGAHRAVVRRCDFAYTLFGLWIEKANQARIENNLITGKRDFMSAQRGNGIQLYNTQGARIEGNHISYVRDGIYVDVSHYAVFRNNRIHHVRYGTHYMNSYHNLWENNDVYLNRGGLALMEVRDQVVRNNRAWGNTDHGIMLRTIQDSVIENNVVADNVRGFFIYDAEYNTLRHNLVAGNRVGVHLWAGSYRNKVEGNDFIDNREQIRYVASRDQSWGEQEGNYWSNYTGWDRDGDGRGDLPYEANDVVDRVTWRYPIVKLLLHSPAVQTLHMIARQFPVLRVPSVVEDHPAMQPHRPDWRRWVHAERH</sequence>
<organism evidence="6 7">
    <name type="scientific">Laribacter hongkongensis</name>
    <dbReference type="NCBI Taxonomy" id="168471"/>
    <lineage>
        <taxon>Bacteria</taxon>
        <taxon>Pseudomonadati</taxon>
        <taxon>Pseudomonadota</taxon>
        <taxon>Betaproteobacteria</taxon>
        <taxon>Neisseriales</taxon>
        <taxon>Aquaspirillaceae</taxon>
        <taxon>Laribacter</taxon>
    </lineage>
</organism>
<dbReference type="InterPro" id="IPR011050">
    <property type="entry name" value="Pectin_lyase_fold/virulence"/>
</dbReference>
<dbReference type="Pfam" id="PF05048">
    <property type="entry name" value="NosD"/>
    <property type="match status" value="1"/>
</dbReference>
<dbReference type="InterPro" id="IPR006626">
    <property type="entry name" value="PbH1"/>
</dbReference>
<dbReference type="SMART" id="SM00722">
    <property type="entry name" value="CASH"/>
    <property type="match status" value="2"/>
</dbReference>
<evidence type="ECO:0000256" key="2">
    <source>
        <dbReference type="ARBA" id="ARBA00022737"/>
    </source>
</evidence>
<dbReference type="PANTHER" id="PTHR22990">
    <property type="entry name" value="F-BOX ONLY PROTEIN"/>
    <property type="match status" value="1"/>
</dbReference>
<dbReference type="InterPro" id="IPR006633">
    <property type="entry name" value="Carb-bd_sugar_hydrolysis-dom"/>
</dbReference>
<feature type="domain" description="Carbohydrate-binding/sugar hydrolysis" evidence="5">
    <location>
        <begin position="44"/>
        <end position="195"/>
    </location>
</feature>
<dbReference type="InterPro" id="IPR012334">
    <property type="entry name" value="Pectin_lyas_fold"/>
</dbReference>
<keyword evidence="3" id="KW-0833">Ubl conjugation pathway</keyword>
<name>A0A248LJ04_9NEIS</name>
<dbReference type="NCBIfam" id="TIGR04247">
    <property type="entry name" value="NosD_copper_fam"/>
    <property type="match status" value="1"/>
</dbReference>
<evidence type="ECO:0000313" key="6">
    <source>
        <dbReference type="EMBL" id="ASJ24346.1"/>
    </source>
</evidence>
<protein>
    <submittedName>
        <fullName evidence="6">Copper ABC transporter substrate-binding protein</fullName>
    </submittedName>
</protein>
<proteinExistence type="predicted"/>
<gene>
    <name evidence="6" type="ORF">LHGZ1_1515</name>
</gene>
<dbReference type="AlphaFoldDB" id="A0A248LJ04"/>
<dbReference type="InterPro" id="IPR051550">
    <property type="entry name" value="SCF-Subunits/Alg-Epimerases"/>
</dbReference>
<evidence type="ECO:0000313" key="7">
    <source>
        <dbReference type="Proteomes" id="UP000197424"/>
    </source>
</evidence>
<feature type="domain" description="Carbohydrate-binding/sugar hydrolysis" evidence="5">
    <location>
        <begin position="201"/>
        <end position="368"/>
    </location>
</feature>
<dbReference type="PANTHER" id="PTHR22990:SF15">
    <property type="entry name" value="F-BOX ONLY PROTEIN 10"/>
    <property type="match status" value="1"/>
</dbReference>
<dbReference type="SUPFAM" id="SSF51126">
    <property type="entry name" value="Pectin lyase-like"/>
    <property type="match status" value="1"/>
</dbReference>